<evidence type="ECO:0000256" key="6">
    <source>
        <dbReference type="SAM" id="MobiDB-lite"/>
    </source>
</evidence>
<feature type="transmembrane region" description="Helical" evidence="7">
    <location>
        <begin position="226"/>
        <end position="246"/>
    </location>
</feature>
<dbReference type="AlphaFoldDB" id="A0A5C1AD55"/>
<evidence type="ECO:0000313" key="9">
    <source>
        <dbReference type="Proteomes" id="UP000324974"/>
    </source>
</evidence>
<feature type="transmembrane region" description="Helical" evidence="7">
    <location>
        <begin position="334"/>
        <end position="353"/>
    </location>
</feature>
<dbReference type="GO" id="GO:0016020">
    <property type="term" value="C:membrane"/>
    <property type="evidence" value="ECO:0007669"/>
    <property type="project" value="UniProtKB-SubCell"/>
</dbReference>
<dbReference type="Pfam" id="PF03741">
    <property type="entry name" value="TerC"/>
    <property type="match status" value="1"/>
</dbReference>
<feature type="compositionally biased region" description="Low complexity" evidence="6">
    <location>
        <begin position="32"/>
        <end position="42"/>
    </location>
</feature>
<gene>
    <name evidence="8" type="ORF">PX52LOC_03535</name>
</gene>
<evidence type="ECO:0000256" key="7">
    <source>
        <dbReference type="SAM" id="Phobius"/>
    </source>
</evidence>
<sequence>MPRFRSLAYLLGGLLLVGWMLADLARADGGAADAPHAAPQGATVTIEDTAGRPQKGTVPPTLAITTEFGHLDLALDKVKTIDFLTEDGRTRVIVELLSQHHLYGDVVARELALTKPDGTTESIKVADLRELKVVRPSMNLSLTGALIGLVTLAVMEIVLGVDNIIFLAIIVGRLPKEQQPRARKLGLFAALGTRILLLFSLSWLLGLTKPVFTLPITGVTPDARDISWRDMILLAGGAFLIVKSVMEMHHKLTESRAHASGEPAKPAAAPSFAKIIVQIAIIDIVFSLDSVITAVGMVDTLWVMITAMVLAMLVMLWFSGPLSNFVDKYPTVKVLALSFLILIGVLLVAEGMGQHIDKAYVYFAMAFGVGVELVNIMLRPKGLTNYIVGR</sequence>
<accession>A0A5C1AD55</accession>
<name>A0A5C1AD55_9BACT</name>
<protein>
    <submittedName>
        <fullName evidence="8">TerC family protein</fullName>
    </submittedName>
</protein>
<dbReference type="PANTHER" id="PTHR30238">
    <property type="entry name" value="MEMBRANE BOUND PREDICTED REDOX MODULATOR"/>
    <property type="match status" value="1"/>
</dbReference>
<dbReference type="RefSeq" id="WP_178132554.1">
    <property type="nucleotide sequence ID" value="NZ_CP042425.1"/>
</dbReference>
<feature type="transmembrane region" description="Helical" evidence="7">
    <location>
        <begin position="301"/>
        <end position="322"/>
    </location>
</feature>
<dbReference type="Proteomes" id="UP000324974">
    <property type="component" value="Chromosome"/>
</dbReference>
<reference evidence="9" key="1">
    <citation type="submission" date="2019-08" db="EMBL/GenBank/DDBJ databases">
        <title>Limnoglobus roseus gen. nov., sp. nov., a novel freshwater planctomycete with a giant genome from the family Gemmataceae.</title>
        <authorList>
            <person name="Kulichevskaya I.S."/>
            <person name="Naumoff D.G."/>
            <person name="Miroshnikov K."/>
            <person name="Ivanova A."/>
            <person name="Philippov D.A."/>
            <person name="Hakobyan A."/>
            <person name="Rijpstra I.C."/>
            <person name="Sinninghe Damste J.S."/>
            <person name="Liesack W."/>
            <person name="Dedysh S.N."/>
        </authorList>
    </citation>
    <scope>NUCLEOTIDE SEQUENCE [LARGE SCALE GENOMIC DNA]</scope>
    <source>
        <strain evidence="9">PX52</strain>
    </source>
</reference>
<dbReference type="InterPro" id="IPR005496">
    <property type="entry name" value="Integral_membrane_TerC"/>
</dbReference>
<keyword evidence="4 7" id="KW-1133">Transmembrane helix</keyword>
<evidence type="ECO:0000256" key="5">
    <source>
        <dbReference type="ARBA" id="ARBA00023136"/>
    </source>
</evidence>
<evidence type="ECO:0000313" key="8">
    <source>
        <dbReference type="EMBL" id="QEL16575.1"/>
    </source>
</evidence>
<feature type="transmembrane region" description="Helical" evidence="7">
    <location>
        <begin position="185"/>
        <end position="206"/>
    </location>
</feature>
<organism evidence="8 9">
    <name type="scientific">Limnoglobus roseus</name>
    <dbReference type="NCBI Taxonomy" id="2598579"/>
    <lineage>
        <taxon>Bacteria</taxon>
        <taxon>Pseudomonadati</taxon>
        <taxon>Planctomycetota</taxon>
        <taxon>Planctomycetia</taxon>
        <taxon>Gemmatales</taxon>
        <taxon>Gemmataceae</taxon>
        <taxon>Limnoglobus</taxon>
    </lineage>
</organism>
<dbReference type="PANTHER" id="PTHR30238:SF4">
    <property type="entry name" value="SLL1022 PROTEIN"/>
    <property type="match status" value="1"/>
</dbReference>
<keyword evidence="5 7" id="KW-0472">Membrane</keyword>
<comment type="similarity">
    <text evidence="2">Belongs to the TerC family.</text>
</comment>
<dbReference type="EMBL" id="CP042425">
    <property type="protein sequence ID" value="QEL16575.1"/>
    <property type="molecule type" value="Genomic_DNA"/>
</dbReference>
<feature type="transmembrane region" description="Helical" evidence="7">
    <location>
        <begin position="275"/>
        <end position="295"/>
    </location>
</feature>
<feature type="transmembrane region" description="Helical" evidence="7">
    <location>
        <begin position="359"/>
        <end position="378"/>
    </location>
</feature>
<evidence type="ECO:0000256" key="4">
    <source>
        <dbReference type="ARBA" id="ARBA00022989"/>
    </source>
</evidence>
<feature type="transmembrane region" description="Helical" evidence="7">
    <location>
        <begin position="145"/>
        <end position="173"/>
    </location>
</feature>
<evidence type="ECO:0000256" key="1">
    <source>
        <dbReference type="ARBA" id="ARBA00004141"/>
    </source>
</evidence>
<feature type="region of interest" description="Disordered" evidence="6">
    <location>
        <begin position="32"/>
        <end position="56"/>
    </location>
</feature>
<keyword evidence="9" id="KW-1185">Reference proteome</keyword>
<dbReference type="KEGG" id="lrs:PX52LOC_03535"/>
<keyword evidence="3 7" id="KW-0812">Transmembrane</keyword>
<comment type="subcellular location">
    <subcellularLocation>
        <location evidence="1">Membrane</location>
        <topology evidence="1">Multi-pass membrane protein</topology>
    </subcellularLocation>
</comment>
<evidence type="ECO:0000256" key="2">
    <source>
        <dbReference type="ARBA" id="ARBA00007511"/>
    </source>
</evidence>
<proteinExistence type="inferred from homology"/>
<evidence type="ECO:0000256" key="3">
    <source>
        <dbReference type="ARBA" id="ARBA00022692"/>
    </source>
</evidence>